<dbReference type="Proteomes" id="UP000767291">
    <property type="component" value="Unassembled WGS sequence"/>
</dbReference>
<feature type="domain" description="N-acetyltransferase" evidence="1">
    <location>
        <begin position="12"/>
        <end position="178"/>
    </location>
</feature>
<evidence type="ECO:0000259" key="1">
    <source>
        <dbReference type="PROSITE" id="PS51186"/>
    </source>
</evidence>
<reference evidence="2 3" key="1">
    <citation type="submission" date="2021-03" db="EMBL/GenBank/DDBJ databases">
        <title>Genomic Encyclopedia of Type Strains, Phase IV (KMG-IV): sequencing the most valuable type-strain genomes for metagenomic binning, comparative biology and taxonomic classification.</title>
        <authorList>
            <person name="Goeker M."/>
        </authorList>
    </citation>
    <scope>NUCLEOTIDE SEQUENCE [LARGE SCALE GENOMIC DNA]</scope>
    <source>
        <strain evidence="2 3">DSM 1289</strain>
    </source>
</reference>
<evidence type="ECO:0000313" key="2">
    <source>
        <dbReference type="EMBL" id="MBP1854628.1"/>
    </source>
</evidence>
<sequence length="179" mass="19521">MKEICLKNDTKVAIRDGKKEDAQAVIDFYNEVGGETPFLSFGKGEYKASLADTESGIESSKSSDNSVMLIAFVGDEIASIATIDSNQKAKGKHVGVLGIVVKEKYWGIGLGKELMIDLIEWCKGNGITKKITLVTNEENTKAIELYKKVGFGVDAILVKENFYGGEYTNLVRMSLLLGI</sequence>
<dbReference type="InterPro" id="IPR016181">
    <property type="entry name" value="Acyl_CoA_acyltransferase"/>
</dbReference>
<proteinExistence type="predicted"/>
<dbReference type="PROSITE" id="PS51186">
    <property type="entry name" value="GNAT"/>
    <property type="match status" value="1"/>
</dbReference>
<dbReference type="CDD" id="cd04301">
    <property type="entry name" value="NAT_SF"/>
    <property type="match status" value="1"/>
</dbReference>
<accession>A0ABS4E9K9</accession>
<dbReference type="PANTHER" id="PTHR43415">
    <property type="entry name" value="SPERMIDINE N(1)-ACETYLTRANSFERASE"/>
    <property type="match status" value="1"/>
</dbReference>
<dbReference type="Pfam" id="PF00583">
    <property type="entry name" value="Acetyltransf_1"/>
    <property type="match status" value="1"/>
</dbReference>
<dbReference type="SUPFAM" id="SSF55729">
    <property type="entry name" value="Acyl-CoA N-acyltransferases (Nat)"/>
    <property type="match status" value="1"/>
</dbReference>
<name>A0ABS4E9K9_9FIRM</name>
<comment type="caution">
    <text evidence="2">The sequence shown here is derived from an EMBL/GenBank/DDBJ whole genome shotgun (WGS) entry which is preliminary data.</text>
</comment>
<evidence type="ECO:0000313" key="3">
    <source>
        <dbReference type="Proteomes" id="UP000767291"/>
    </source>
</evidence>
<dbReference type="RefSeq" id="WP_209456110.1">
    <property type="nucleotide sequence ID" value="NZ_BAAACS010000012.1"/>
</dbReference>
<dbReference type="InterPro" id="IPR000182">
    <property type="entry name" value="GNAT_dom"/>
</dbReference>
<keyword evidence="3" id="KW-1185">Reference proteome</keyword>
<dbReference type="Gene3D" id="3.40.630.30">
    <property type="match status" value="1"/>
</dbReference>
<protein>
    <submittedName>
        <fullName evidence="2">RimJ/RimL family protein N-acetyltransferase</fullName>
    </submittedName>
</protein>
<dbReference type="EMBL" id="JAGGJX010000001">
    <property type="protein sequence ID" value="MBP1854628.1"/>
    <property type="molecule type" value="Genomic_DNA"/>
</dbReference>
<dbReference type="PANTHER" id="PTHR43415:SF3">
    <property type="entry name" value="GNAT-FAMILY ACETYLTRANSFERASE"/>
    <property type="match status" value="1"/>
</dbReference>
<organism evidence="2 3">
    <name type="scientific">Metaclostridioides mangenotii</name>
    <dbReference type="NCBI Taxonomy" id="1540"/>
    <lineage>
        <taxon>Bacteria</taxon>
        <taxon>Bacillati</taxon>
        <taxon>Bacillota</taxon>
        <taxon>Clostridia</taxon>
        <taxon>Peptostreptococcales</taxon>
        <taxon>Peptostreptococcaceae</taxon>
        <taxon>Metaclostridioides</taxon>
    </lineage>
</organism>
<gene>
    <name evidence="2" type="ORF">J2Z43_001018</name>
</gene>